<keyword evidence="1" id="KW-0812">Transmembrane</keyword>
<evidence type="ECO:0000256" key="2">
    <source>
        <dbReference type="SAM" id="SignalP"/>
    </source>
</evidence>
<keyword evidence="4" id="KW-1185">Reference proteome</keyword>
<feature type="signal peptide" evidence="2">
    <location>
        <begin position="1"/>
        <end position="25"/>
    </location>
</feature>
<gene>
    <name evidence="3" type="ORF">SAMN04488120_11245</name>
</gene>
<sequence length="134" mass="14454">MKRLLRTAIVIVTAFCLAGCTTMRAVEAPASALSASAKTSDQVKVGDRVELYTRAGHFYALKVVSMDESSLVGRDENGKHWRVPFDQIERMQVQRIDALKTAGAVGAGLVVLWAAAIAAFAYAVKHAFDDLGQN</sequence>
<proteinExistence type="predicted"/>
<protein>
    <submittedName>
        <fullName evidence="3">Uncharacterized protein</fullName>
    </submittedName>
</protein>
<feature type="transmembrane region" description="Helical" evidence="1">
    <location>
        <begin position="101"/>
        <end position="124"/>
    </location>
</feature>
<keyword evidence="1" id="KW-1133">Transmembrane helix</keyword>
<dbReference type="OrthoDB" id="7068984at2"/>
<organism evidence="3 4">
    <name type="scientific">Fontimonas thermophila</name>
    <dbReference type="NCBI Taxonomy" id="1076937"/>
    <lineage>
        <taxon>Bacteria</taxon>
        <taxon>Pseudomonadati</taxon>
        <taxon>Pseudomonadota</taxon>
        <taxon>Gammaproteobacteria</taxon>
        <taxon>Nevskiales</taxon>
        <taxon>Nevskiaceae</taxon>
        <taxon>Fontimonas</taxon>
    </lineage>
</organism>
<accession>A0A1I2K4C3</accession>
<dbReference type="Proteomes" id="UP000199771">
    <property type="component" value="Unassembled WGS sequence"/>
</dbReference>
<dbReference type="RefSeq" id="WP_091535054.1">
    <property type="nucleotide sequence ID" value="NZ_FOOC01000012.1"/>
</dbReference>
<dbReference type="STRING" id="1076937.SAMN04488120_11245"/>
<evidence type="ECO:0000256" key="1">
    <source>
        <dbReference type="SAM" id="Phobius"/>
    </source>
</evidence>
<name>A0A1I2K4C3_9GAMM</name>
<evidence type="ECO:0000313" key="3">
    <source>
        <dbReference type="EMBL" id="SFF61179.1"/>
    </source>
</evidence>
<feature type="chain" id="PRO_5011469826" evidence="2">
    <location>
        <begin position="26"/>
        <end position="134"/>
    </location>
</feature>
<dbReference type="AlphaFoldDB" id="A0A1I2K4C3"/>
<evidence type="ECO:0000313" key="4">
    <source>
        <dbReference type="Proteomes" id="UP000199771"/>
    </source>
</evidence>
<reference evidence="3 4" key="1">
    <citation type="submission" date="2016-10" db="EMBL/GenBank/DDBJ databases">
        <authorList>
            <person name="de Groot N.N."/>
        </authorList>
    </citation>
    <scope>NUCLEOTIDE SEQUENCE [LARGE SCALE GENOMIC DNA]</scope>
    <source>
        <strain evidence="3 4">DSM 23609</strain>
    </source>
</reference>
<keyword evidence="1" id="KW-0472">Membrane</keyword>
<keyword evidence="2" id="KW-0732">Signal</keyword>
<dbReference type="EMBL" id="FOOC01000012">
    <property type="protein sequence ID" value="SFF61179.1"/>
    <property type="molecule type" value="Genomic_DNA"/>
</dbReference>